<dbReference type="Gene3D" id="2.60.120.430">
    <property type="entry name" value="Galactose-binding lectin"/>
    <property type="match status" value="1"/>
</dbReference>
<keyword evidence="3 11" id="KW-0812">Transmembrane</keyword>
<evidence type="ECO:0000256" key="5">
    <source>
        <dbReference type="ARBA" id="ARBA00022824"/>
    </source>
</evidence>
<dbReference type="PANTHER" id="PTHR13460:SF0">
    <property type="entry name" value="MALECTIN"/>
    <property type="match status" value="1"/>
</dbReference>
<feature type="domain" description="Malectin" evidence="12">
    <location>
        <begin position="154"/>
        <end position="314"/>
    </location>
</feature>
<evidence type="ECO:0000256" key="1">
    <source>
        <dbReference type="ARBA" id="ARBA00004115"/>
    </source>
</evidence>
<gene>
    <name evidence="13" type="ORF">CCH79_00009811</name>
</gene>
<keyword evidence="6 11" id="KW-1133">Transmembrane helix</keyword>
<feature type="region of interest" description="Disordered" evidence="10">
    <location>
        <begin position="323"/>
        <end position="372"/>
    </location>
</feature>
<dbReference type="Proteomes" id="UP000250572">
    <property type="component" value="Unassembled WGS sequence"/>
</dbReference>
<evidence type="ECO:0000313" key="14">
    <source>
        <dbReference type="Proteomes" id="UP000250572"/>
    </source>
</evidence>
<keyword evidence="4" id="KW-0732">Signal</keyword>
<organism evidence="13 14">
    <name type="scientific">Gambusia affinis</name>
    <name type="common">Western mosquitofish</name>
    <name type="synonym">Heterandria affinis</name>
    <dbReference type="NCBI Taxonomy" id="33528"/>
    <lineage>
        <taxon>Eukaryota</taxon>
        <taxon>Metazoa</taxon>
        <taxon>Chordata</taxon>
        <taxon>Craniata</taxon>
        <taxon>Vertebrata</taxon>
        <taxon>Euteleostomi</taxon>
        <taxon>Actinopterygii</taxon>
        <taxon>Neopterygii</taxon>
        <taxon>Teleostei</taxon>
        <taxon>Neoteleostei</taxon>
        <taxon>Acanthomorphata</taxon>
        <taxon>Ovalentaria</taxon>
        <taxon>Atherinomorphae</taxon>
        <taxon>Cyprinodontiformes</taxon>
        <taxon>Poeciliidae</taxon>
        <taxon>Poeciliinae</taxon>
        <taxon>Gambusia</taxon>
    </lineage>
</organism>
<feature type="compositionally biased region" description="Acidic residues" evidence="10">
    <location>
        <begin position="337"/>
        <end position="350"/>
    </location>
</feature>
<accession>A0A315V526</accession>
<evidence type="ECO:0000256" key="9">
    <source>
        <dbReference type="ARBA" id="ARBA00023277"/>
    </source>
</evidence>
<dbReference type="InterPro" id="IPR039155">
    <property type="entry name" value="MLEC"/>
</dbReference>
<keyword evidence="14" id="KW-1185">Reference proteome</keyword>
<protein>
    <recommendedName>
        <fullName evidence="12">Malectin domain-containing protein</fullName>
    </recommendedName>
</protein>
<evidence type="ECO:0000256" key="4">
    <source>
        <dbReference type="ARBA" id="ARBA00022729"/>
    </source>
</evidence>
<keyword evidence="9" id="KW-0119">Carbohydrate metabolism</keyword>
<evidence type="ECO:0000256" key="7">
    <source>
        <dbReference type="ARBA" id="ARBA00023136"/>
    </source>
</evidence>
<comment type="similarity">
    <text evidence="2">Belongs to the malectin family.</text>
</comment>
<dbReference type="Pfam" id="PF11721">
    <property type="entry name" value="Malectin"/>
    <property type="match status" value="1"/>
</dbReference>
<evidence type="ECO:0000259" key="12">
    <source>
        <dbReference type="Pfam" id="PF11721"/>
    </source>
</evidence>
<comment type="caution">
    <text evidence="13">The sequence shown here is derived from an EMBL/GenBank/DDBJ whole genome shotgun (WGS) entry which is preliminary data.</text>
</comment>
<dbReference type="InterPro" id="IPR021720">
    <property type="entry name" value="Malectin_dom"/>
</dbReference>
<name>A0A315V526_GAMAF</name>
<keyword evidence="7 11" id="KW-0472">Membrane</keyword>
<dbReference type="GO" id="GO:0005789">
    <property type="term" value="C:endoplasmic reticulum membrane"/>
    <property type="evidence" value="ECO:0007669"/>
    <property type="project" value="UniProtKB-SubCell"/>
</dbReference>
<reference evidence="13 14" key="1">
    <citation type="journal article" date="2018" name="G3 (Bethesda)">
        <title>A High-Quality Reference Genome for the Invasive Mosquitofish Gambusia affinis Using a Chicago Library.</title>
        <authorList>
            <person name="Hoffberg S.L."/>
            <person name="Troendle N.J."/>
            <person name="Glenn T.C."/>
            <person name="Mahmud O."/>
            <person name="Louha S."/>
            <person name="Chalopin D."/>
            <person name="Bennetzen J.L."/>
            <person name="Mauricio R."/>
        </authorList>
    </citation>
    <scope>NUCLEOTIDE SEQUENCE [LARGE SCALE GENOMIC DNA]</scope>
    <source>
        <strain evidence="13">NE01/NJP1002.9</strain>
        <tissue evidence="13">Muscle</tissue>
    </source>
</reference>
<evidence type="ECO:0000313" key="13">
    <source>
        <dbReference type="EMBL" id="PWA18441.1"/>
    </source>
</evidence>
<dbReference type="EMBL" id="NHOQ01002301">
    <property type="protein sequence ID" value="PWA18441.1"/>
    <property type="molecule type" value="Genomic_DNA"/>
</dbReference>
<sequence length="403" mass="44237">MPSRVRSNDVSLSSNIGTECSEDKAKLSIYSCVSLMKLGTGHNIKSGVYNLNGQRIGGLWTIGDTVRALVRPVHPDRKRLKAVVKGKEAVWASFGKIPTPAVSVTQEQGEDCAACEAMQRVTAQLVAGLLAAVLSLLSERCWADGGGPSLAERVIWAVNAGGDSHVDVHGIHFKKDPLEGKIGKASDYGVRLPILRSSPEDQILYQTERYNEDTFGYDVPIRDDGDYILVMKYAEVYFAQSQQKVFDVRVNGHTVVKDLDIFDRVGHSTAHDEIVPFSIKKGKLSVQGEVSTFNGKLTVEFVKGYYDNPKVCALYVMKGTSEDVPKLQPHPGLEKHEDDEEEEEESEAGEEGGKKKVQPGSKYRVQSGPRTPNPYAADNSSLMFPILVAFGVFIPTLFCLCRL</sequence>
<dbReference type="GO" id="GO:0030246">
    <property type="term" value="F:carbohydrate binding"/>
    <property type="evidence" value="ECO:0007669"/>
    <property type="project" value="InterPro"/>
</dbReference>
<evidence type="ECO:0000256" key="3">
    <source>
        <dbReference type="ARBA" id="ARBA00022692"/>
    </source>
</evidence>
<evidence type="ECO:0000256" key="11">
    <source>
        <dbReference type="SAM" id="Phobius"/>
    </source>
</evidence>
<dbReference type="PANTHER" id="PTHR13460">
    <property type="match status" value="1"/>
</dbReference>
<evidence type="ECO:0000256" key="8">
    <source>
        <dbReference type="ARBA" id="ARBA00023180"/>
    </source>
</evidence>
<evidence type="ECO:0000256" key="10">
    <source>
        <dbReference type="SAM" id="MobiDB-lite"/>
    </source>
</evidence>
<proteinExistence type="inferred from homology"/>
<dbReference type="FunFam" id="2.60.120.430:FF:000006">
    <property type="entry name" value="Malectin"/>
    <property type="match status" value="1"/>
</dbReference>
<comment type="subcellular location">
    <subcellularLocation>
        <location evidence="1">Endoplasmic reticulum membrane</location>
        <topology evidence="1">Single-pass type I membrane protein</topology>
    </subcellularLocation>
</comment>
<dbReference type="AlphaFoldDB" id="A0A315V526"/>
<keyword evidence="5" id="KW-0256">Endoplasmic reticulum</keyword>
<evidence type="ECO:0000256" key="2">
    <source>
        <dbReference type="ARBA" id="ARBA00009141"/>
    </source>
</evidence>
<keyword evidence="8" id="KW-0325">Glycoprotein</keyword>
<feature type="transmembrane region" description="Helical" evidence="11">
    <location>
        <begin position="382"/>
        <end position="401"/>
    </location>
</feature>
<dbReference type="STRING" id="33528.ENSGAFP00000008490"/>
<evidence type="ECO:0000256" key="6">
    <source>
        <dbReference type="ARBA" id="ARBA00022989"/>
    </source>
</evidence>